<feature type="region of interest" description="Disordered" evidence="1">
    <location>
        <begin position="1"/>
        <end position="57"/>
    </location>
</feature>
<sequence length="57" mass="6126">NLKVHESRRQLFSSNTKETTNPFVRQRPLAGRGAGSSSSAPPAPWANGQSSSSQLFP</sequence>
<proteinExistence type="predicted"/>
<keyword evidence="3" id="KW-1185">Reference proteome</keyword>
<organism evidence="2 3">
    <name type="scientific">Papaver nudicaule</name>
    <name type="common">Iceland poppy</name>
    <dbReference type="NCBI Taxonomy" id="74823"/>
    <lineage>
        <taxon>Eukaryota</taxon>
        <taxon>Viridiplantae</taxon>
        <taxon>Streptophyta</taxon>
        <taxon>Embryophyta</taxon>
        <taxon>Tracheophyta</taxon>
        <taxon>Spermatophyta</taxon>
        <taxon>Magnoliopsida</taxon>
        <taxon>Ranunculales</taxon>
        <taxon>Papaveraceae</taxon>
        <taxon>Papaveroideae</taxon>
        <taxon>Papaver</taxon>
    </lineage>
</organism>
<dbReference type="EMBL" id="JAJJMA010336157">
    <property type="protein sequence ID" value="MCL7051235.1"/>
    <property type="molecule type" value="Genomic_DNA"/>
</dbReference>
<name>A0AA41W1Q2_PAPNU</name>
<gene>
    <name evidence="2" type="ORF">MKW94_006211</name>
</gene>
<reference evidence="2" key="1">
    <citation type="submission" date="2022-03" db="EMBL/GenBank/DDBJ databases">
        <title>A functionally conserved STORR gene fusion in Papaver species that diverged 16.8 million years ago.</title>
        <authorList>
            <person name="Catania T."/>
        </authorList>
    </citation>
    <scope>NUCLEOTIDE SEQUENCE</scope>
    <source>
        <strain evidence="2">S-191538</strain>
    </source>
</reference>
<dbReference type="AlphaFoldDB" id="A0AA41W1Q2"/>
<feature type="compositionally biased region" description="Polar residues" evidence="1">
    <location>
        <begin position="10"/>
        <end position="23"/>
    </location>
</feature>
<accession>A0AA41W1Q2</accession>
<protein>
    <submittedName>
        <fullName evidence="2">Uncharacterized protein</fullName>
    </submittedName>
</protein>
<dbReference type="Proteomes" id="UP001177140">
    <property type="component" value="Unassembled WGS sequence"/>
</dbReference>
<evidence type="ECO:0000313" key="3">
    <source>
        <dbReference type="Proteomes" id="UP001177140"/>
    </source>
</evidence>
<comment type="caution">
    <text evidence="2">The sequence shown here is derived from an EMBL/GenBank/DDBJ whole genome shotgun (WGS) entry which is preliminary data.</text>
</comment>
<feature type="compositionally biased region" description="Low complexity" evidence="1">
    <location>
        <begin position="28"/>
        <end position="48"/>
    </location>
</feature>
<feature type="non-terminal residue" evidence="2">
    <location>
        <position position="1"/>
    </location>
</feature>
<evidence type="ECO:0000256" key="1">
    <source>
        <dbReference type="SAM" id="MobiDB-lite"/>
    </source>
</evidence>
<evidence type="ECO:0000313" key="2">
    <source>
        <dbReference type="EMBL" id="MCL7051235.1"/>
    </source>
</evidence>
<feature type="non-terminal residue" evidence="2">
    <location>
        <position position="57"/>
    </location>
</feature>